<evidence type="ECO:0000313" key="1">
    <source>
        <dbReference type="EMBL" id="OIP37098.1"/>
    </source>
</evidence>
<sequence length="66" mass="7674">MKKLLLYSLLIFIVLTSKVGYCEKFVQGELIIKYKEGIEADTGIRIIKELGKEFILKWGINCDFFL</sequence>
<dbReference type="Proteomes" id="UP000183085">
    <property type="component" value="Unassembled WGS sequence"/>
</dbReference>
<organism evidence="1 2">
    <name type="scientific">Candidatus Desantisbacteria bacterium CG2_30_40_21</name>
    <dbReference type="NCBI Taxonomy" id="1817895"/>
    <lineage>
        <taxon>Bacteria</taxon>
        <taxon>Candidatus Desantisiibacteriota</taxon>
    </lineage>
</organism>
<gene>
    <name evidence="1" type="ORF">AUJ95_08685</name>
</gene>
<dbReference type="EMBL" id="MNYI01000223">
    <property type="protein sequence ID" value="OIP37098.1"/>
    <property type="molecule type" value="Genomic_DNA"/>
</dbReference>
<dbReference type="AlphaFoldDB" id="A0A1J5DXQ5"/>
<accession>A0A1J5DXQ5</accession>
<comment type="caution">
    <text evidence="1">The sequence shown here is derived from an EMBL/GenBank/DDBJ whole genome shotgun (WGS) entry which is preliminary data.</text>
</comment>
<reference evidence="1 2" key="1">
    <citation type="journal article" date="2016" name="Environ. Microbiol.">
        <title>Genomic resolution of a cold subsurface aquifer community provides metabolic insights for novel microbes adapted to high CO concentrations.</title>
        <authorList>
            <person name="Probst A.J."/>
            <person name="Castelle C.J."/>
            <person name="Singh A."/>
            <person name="Brown C.T."/>
            <person name="Anantharaman K."/>
            <person name="Sharon I."/>
            <person name="Hug L.A."/>
            <person name="Burstein D."/>
            <person name="Emerson J.B."/>
            <person name="Thomas B.C."/>
            <person name="Banfield J.F."/>
        </authorList>
    </citation>
    <scope>NUCLEOTIDE SEQUENCE [LARGE SCALE GENOMIC DNA]</scope>
    <source>
        <strain evidence="1">CG2_30_40_21</strain>
    </source>
</reference>
<name>A0A1J5DXQ5_9BACT</name>
<proteinExistence type="predicted"/>
<evidence type="ECO:0000313" key="2">
    <source>
        <dbReference type="Proteomes" id="UP000183085"/>
    </source>
</evidence>
<protein>
    <submittedName>
        <fullName evidence="1">Uncharacterized protein</fullName>
    </submittedName>
</protein>